<gene>
    <name evidence="2" type="ORF">CVT24_012058</name>
</gene>
<accession>A0A409VHW9</accession>
<proteinExistence type="predicted"/>
<feature type="compositionally biased region" description="Polar residues" evidence="1">
    <location>
        <begin position="56"/>
        <end position="65"/>
    </location>
</feature>
<feature type="region of interest" description="Disordered" evidence="1">
    <location>
        <begin position="44"/>
        <end position="65"/>
    </location>
</feature>
<dbReference type="InParanoid" id="A0A409VHW9"/>
<comment type="caution">
    <text evidence="2">The sequence shown here is derived from an EMBL/GenBank/DDBJ whole genome shotgun (WGS) entry which is preliminary data.</text>
</comment>
<dbReference type="EMBL" id="NHTK01006057">
    <property type="protein sequence ID" value="PPQ65831.1"/>
    <property type="molecule type" value="Genomic_DNA"/>
</dbReference>
<reference evidence="2 3" key="1">
    <citation type="journal article" date="2018" name="Evol. Lett.">
        <title>Horizontal gene cluster transfer increased hallucinogenic mushroom diversity.</title>
        <authorList>
            <person name="Reynolds H.T."/>
            <person name="Vijayakumar V."/>
            <person name="Gluck-Thaler E."/>
            <person name="Korotkin H.B."/>
            <person name="Matheny P.B."/>
            <person name="Slot J.C."/>
        </authorList>
    </citation>
    <scope>NUCLEOTIDE SEQUENCE [LARGE SCALE GENOMIC DNA]</scope>
    <source>
        <strain evidence="2 3">2629</strain>
    </source>
</reference>
<dbReference type="Proteomes" id="UP000284842">
    <property type="component" value="Unassembled WGS sequence"/>
</dbReference>
<evidence type="ECO:0000256" key="1">
    <source>
        <dbReference type="SAM" id="MobiDB-lite"/>
    </source>
</evidence>
<name>A0A409VHW9_9AGAR</name>
<organism evidence="2 3">
    <name type="scientific">Panaeolus cyanescens</name>
    <dbReference type="NCBI Taxonomy" id="181874"/>
    <lineage>
        <taxon>Eukaryota</taxon>
        <taxon>Fungi</taxon>
        <taxon>Dikarya</taxon>
        <taxon>Basidiomycota</taxon>
        <taxon>Agaricomycotina</taxon>
        <taxon>Agaricomycetes</taxon>
        <taxon>Agaricomycetidae</taxon>
        <taxon>Agaricales</taxon>
        <taxon>Agaricineae</taxon>
        <taxon>Galeropsidaceae</taxon>
        <taxon>Panaeolus</taxon>
    </lineage>
</organism>
<evidence type="ECO:0000313" key="2">
    <source>
        <dbReference type="EMBL" id="PPQ65831.1"/>
    </source>
</evidence>
<sequence>MEAHSELPSSEGNSNTKILITGANFTQIVYSKTLTEKRDLRNRRRALTGRSIGPSRANTPSDNSALNAIRSGTGNDVANAEEPTYIPALDSSSRTTPRTQWLGVLLMSFLGISLLTVFKFNDHIYSVRLQSLPFSLLYSQNSTTKDIPPPETNDSQPISTMDDASASRDAAKWSAFEALEEARSHSLQTFLVKSIVPLISNSTCPLSEIKRVGKEAGDLVGPVSTSILTLRERLEKELRAVQEQAGIAANGLGNVVMIFNDTLTRIITIDEEALFCLIQSKEGSSRPVSRSSHLLTLPFRMLGIVHTKNDDLGLIDVFLSRSFDTALNAIDNLTIAHAQSLQQISDLEKSLHKLQSTTTTLNSGVSTYDHADKGSGAHRRPSSNAVPSEMHKITSALSTLEQVLHFSGQHQIRDVCRKAKSYLRIGGEGLGALKAIVESENIRLPLAGPLPMAPVHAERTNFVRLAVKRLEESSEKTKKMQIALQNVISKV</sequence>
<feature type="region of interest" description="Disordered" evidence="1">
    <location>
        <begin position="142"/>
        <end position="162"/>
    </location>
</feature>
<keyword evidence="3" id="KW-1185">Reference proteome</keyword>
<protein>
    <submittedName>
        <fullName evidence="2">Uncharacterized protein</fullName>
    </submittedName>
</protein>
<dbReference type="AlphaFoldDB" id="A0A409VHW9"/>
<evidence type="ECO:0000313" key="3">
    <source>
        <dbReference type="Proteomes" id="UP000284842"/>
    </source>
</evidence>
<feature type="region of interest" description="Disordered" evidence="1">
    <location>
        <begin position="363"/>
        <end position="387"/>
    </location>
</feature>